<dbReference type="RefSeq" id="WP_174813856.1">
    <property type="nucleotide sequence ID" value="NZ_AP022582.1"/>
</dbReference>
<feature type="transmembrane region" description="Helical" evidence="1">
    <location>
        <begin position="62"/>
        <end position="84"/>
    </location>
</feature>
<accession>A0A7I7P3S5</accession>
<keyword evidence="3" id="KW-1185">Reference proteome</keyword>
<dbReference type="AlphaFoldDB" id="A0A7I7P3S5"/>
<evidence type="ECO:0000313" key="3">
    <source>
        <dbReference type="Proteomes" id="UP000466632"/>
    </source>
</evidence>
<dbReference type="Proteomes" id="UP000466632">
    <property type="component" value="Chromosome"/>
</dbReference>
<dbReference type="EMBL" id="AP022582">
    <property type="protein sequence ID" value="BBY03543.1"/>
    <property type="molecule type" value="Genomic_DNA"/>
</dbReference>
<protein>
    <submittedName>
        <fullName evidence="2">Uncharacterized protein</fullName>
    </submittedName>
</protein>
<name>A0A7I7P3S5_9MYCO</name>
<evidence type="ECO:0000256" key="1">
    <source>
        <dbReference type="SAM" id="Phobius"/>
    </source>
</evidence>
<keyword evidence="1" id="KW-1133">Transmembrane helix</keyword>
<sequence length="93" mass="10452">MCRSFERVGVRTAPDRLQEMLAGAPLAAHEVMDVKFALIALRFDRETRAARYKRLKRQGTRSLIFAGLVLVVLNFLMCMAYALLNLAEQGAPL</sequence>
<keyword evidence="1" id="KW-0812">Transmembrane</keyword>
<organism evidence="2 3">
    <name type="scientific">Mycobacterium seoulense</name>
    <dbReference type="NCBI Taxonomy" id="386911"/>
    <lineage>
        <taxon>Bacteria</taxon>
        <taxon>Bacillati</taxon>
        <taxon>Actinomycetota</taxon>
        <taxon>Actinomycetes</taxon>
        <taxon>Mycobacteriales</taxon>
        <taxon>Mycobacteriaceae</taxon>
        <taxon>Mycobacterium</taxon>
    </lineage>
</organism>
<reference evidence="2 3" key="1">
    <citation type="journal article" date="2019" name="Emerg. Microbes Infect.">
        <title>Comprehensive subspecies identification of 175 nontuberculous mycobacteria species based on 7547 genomic profiles.</title>
        <authorList>
            <person name="Matsumoto Y."/>
            <person name="Kinjo T."/>
            <person name="Motooka D."/>
            <person name="Nabeya D."/>
            <person name="Jung N."/>
            <person name="Uechi K."/>
            <person name="Horii T."/>
            <person name="Iida T."/>
            <person name="Fujita J."/>
            <person name="Nakamura S."/>
        </authorList>
    </citation>
    <scope>NUCLEOTIDE SEQUENCE [LARGE SCALE GENOMIC DNA]</scope>
    <source>
        <strain evidence="2 3">JCM 16018</strain>
    </source>
</reference>
<dbReference type="KEGG" id="mseo:MSEO_40420"/>
<evidence type="ECO:0000313" key="2">
    <source>
        <dbReference type="EMBL" id="BBY03543.1"/>
    </source>
</evidence>
<proteinExistence type="predicted"/>
<gene>
    <name evidence="2" type="ORF">MSEO_40420</name>
</gene>
<keyword evidence="1" id="KW-0472">Membrane</keyword>